<feature type="transmembrane region" description="Helical" evidence="1">
    <location>
        <begin position="34"/>
        <end position="53"/>
    </location>
</feature>
<comment type="caution">
    <text evidence="2">The sequence shown here is derived from an EMBL/GenBank/DDBJ whole genome shotgun (WGS) entry which is preliminary data.</text>
</comment>
<keyword evidence="3" id="KW-1185">Reference proteome</keyword>
<feature type="transmembrane region" description="Helical" evidence="1">
    <location>
        <begin position="143"/>
        <end position="168"/>
    </location>
</feature>
<reference evidence="3" key="1">
    <citation type="journal article" date="2020" name="Int. J. Syst. Evol. Microbiol.">
        <title>Capnocytophaga felis sp. nov. isolated from the feline oral cavity.</title>
        <authorList>
            <person name="Suzuki M."/>
            <person name="Umeda K."/>
            <person name="Kimura M."/>
            <person name="Imaoka K."/>
            <person name="Morikawa S."/>
            <person name="Maeda K."/>
        </authorList>
    </citation>
    <scope>NUCLEOTIDE SEQUENCE [LARGE SCALE GENOMIC DNA]</scope>
    <source>
        <strain evidence="3">KC07070</strain>
    </source>
</reference>
<protein>
    <submittedName>
        <fullName evidence="2">Uncharacterized protein</fullName>
    </submittedName>
</protein>
<gene>
    <name evidence="2" type="ORF">RCZ01_06850</name>
</gene>
<feature type="transmembrane region" description="Helical" evidence="1">
    <location>
        <begin position="65"/>
        <end position="85"/>
    </location>
</feature>
<name>A0A5M4B701_9FLAO</name>
<keyword evidence="1" id="KW-1133">Transmembrane helix</keyword>
<keyword evidence="1" id="KW-0812">Transmembrane</keyword>
<organism evidence="2 3">
    <name type="scientific">Capnocytophaga felis</name>
    <dbReference type="NCBI Taxonomy" id="2267611"/>
    <lineage>
        <taxon>Bacteria</taxon>
        <taxon>Pseudomonadati</taxon>
        <taxon>Bacteroidota</taxon>
        <taxon>Flavobacteriia</taxon>
        <taxon>Flavobacteriales</taxon>
        <taxon>Flavobacteriaceae</taxon>
        <taxon>Capnocytophaga</taxon>
    </lineage>
</organism>
<feature type="transmembrane region" description="Helical" evidence="1">
    <location>
        <begin position="200"/>
        <end position="219"/>
    </location>
</feature>
<dbReference type="AlphaFoldDB" id="A0A5M4B701"/>
<feature type="transmembrane region" description="Helical" evidence="1">
    <location>
        <begin position="97"/>
        <end position="122"/>
    </location>
</feature>
<keyword evidence="1" id="KW-0472">Membrane</keyword>
<evidence type="ECO:0000256" key="1">
    <source>
        <dbReference type="SAM" id="Phobius"/>
    </source>
</evidence>
<sequence>MNIFAEKLSEMAKRKTKTQKSIPVIEQFDKPLEYFSIFQYLVFAGTYLYFWLFADISDAYKVYSLAMLIIFEFIMVHSGIFMAIIPAKYSLLIFFPFYGIFALVFNLSLNLGDNQILILYLVTVFHRMRFAFFNTDKDIKNRLILFSVLGALAYFILTFFSLIFSPILPYFSLDEFFFNSDAYQNVKKMKGAFVDTPHEAIIFGFLYYLALAFINFRLLRMAKGK</sequence>
<dbReference type="EMBL" id="BLBC01000005">
    <property type="protein sequence ID" value="GET45383.1"/>
    <property type="molecule type" value="Genomic_DNA"/>
</dbReference>
<evidence type="ECO:0000313" key="3">
    <source>
        <dbReference type="Proteomes" id="UP000398217"/>
    </source>
</evidence>
<proteinExistence type="predicted"/>
<evidence type="ECO:0000313" key="2">
    <source>
        <dbReference type="EMBL" id="GET45383.1"/>
    </source>
</evidence>
<accession>A0A5M4B701</accession>
<dbReference type="Proteomes" id="UP000398217">
    <property type="component" value="Unassembled WGS sequence"/>
</dbReference>